<protein>
    <recommendedName>
        <fullName evidence="7">Ubiquitin carboxyl-terminal hydrolase</fullName>
        <ecNumber evidence="7">3.4.19.12</ecNumber>
    </recommendedName>
</protein>
<dbReference type="FunFam" id="3.40.532.10:FF:000008">
    <property type="entry name" value="Ubiquitin carboxyl-terminal hydrolase"/>
    <property type="match status" value="1"/>
</dbReference>
<gene>
    <name evidence="9" type="ORF">QTJ16_002290</name>
</gene>
<evidence type="ECO:0000256" key="5">
    <source>
        <dbReference type="ARBA" id="ARBA00022807"/>
    </source>
</evidence>
<dbReference type="AlphaFoldDB" id="A0AAD9T2P6"/>
<evidence type="ECO:0000313" key="9">
    <source>
        <dbReference type="EMBL" id="KAK2627644.1"/>
    </source>
</evidence>
<dbReference type="InterPro" id="IPR038765">
    <property type="entry name" value="Papain-like_cys_pep_sf"/>
</dbReference>
<dbReference type="PANTHER" id="PTHR10589:SF41">
    <property type="entry name" value="UBIQUITIN CARBOXYL-TERMINAL HYDROLASE"/>
    <property type="match status" value="1"/>
</dbReference>
<accession>A0AAD9T2P6</accession>
<comment type="caution">
    <text evidence="6">Lacks conserved residue(s) required for the propagation of feature annotation.</text>
</comment>
<dbReference type="GO" id="GO:0016579">
    <property type="term" value="P:protein deubiquitination"/>
    <property type="evidence" value="ECO:0007669"/>
    <property type="project" value="TreeGrafter"/>
</dbReference>
<evidence type="ECO:0000256" key="3">
    <source>
        <dbReference type="ARBA" id="ARBA00022786"/>
    </source>
</evidence>
<dbReference type="PRINTS" id="PR00707">
    <property type="entry name" value="UBCTHYDRLASE"/>
</dbReference>
<evidence type="ECO:0000256" key="7">
    <source>
        <dbReference type="RuleBase" id="RU361215"/>
    </source>
</evidence>
<keyword evidence="2 7" id="KW-0645">Protease</keyword>
<dbReference type="InterPro" id="IPR036959">
    <property type="entry name" value="Peptidase_C12_UCH_sf"/>
</dbReference>
<evidence type="ECO:0000256" key="1">
    <source>
        <dbReference type="ARBA" id="ARBA00000707"/>
    </source>
</evidence>
<proteinExistence type="inferred from homology"/>
<evidence type="ECO:0000256" key="4">
    <source>
        <dbReference type="ARBA" id="ARBA00022801"/>
    </source>
</evidence>
<dbReference type="PANTHER" id="PTHR10589">
    <property type="entry name" value="UBIQUITIN CARBOXYL-TERMINAL HYDROLASE"/>
    <property type="match status" value="1"/>
</dbReference>
<comment type="caution">
    <text evidence="9">The sequence shown here is derived from an EMBL/GenBank/DDBJ whole genome shotgun (WGS) entry which is preliminary data.</text>
</comment>
<dbReference type="EMBL" id="JAUBYV010000003">
    <property type="protein sequence ID" value="KAK2627644.1"/>
    <property type="molecule type" value="Genomic_DNA"/>
</dbReference>
<dbReference type="GO" id="GO:0004843">
    <property type="term" value="F:cysteine-type deubiquitinase activity"/>
    <property type="evidence" value="ECO:0007669"/>
    <property type="project" value="UniProtKB-EC"/>
</dbReference>
<dbReference type="Gene3D" id="3.40.532.10">
    <property type="entry name" value="Peptidase C12, ubiquitin carboxyl-terminal hydrolase"/>
    <property type="match status" value="1"/>
</dbReference>
<organism evidence="9 10">
    <name type="scientific">Diplocarpon rosae</name>
    <dbReference type="NCBI Taxonomy" id="946125"/>
    <lineage>
        <taxon>Eukaryota</taxon>
        <taxon>Fungi</taxon>
        <taxon>Dikarya</taxon>
        <taxon>Ascomycota</taxon>
        <taxon>Pezizomycotina</taxon>
        <taxon>Leotiomycetes</taxon>
        <taxon>Helotiales</taxon>
        <taxon>Drepanopezizaceae</taxon>
        <taxon>Diplocarpon</taxon>
    </lineage>
</organism>
<evidence type="ECO:0000259" key="8">
    <source>
        <dbReference type="PROSITE" id="PS52048"/>
    </source>
</evidence>
<evidence type="ECO:0000313" key="10">
    <source>
        <dbReference type="Proteomes" id="UP001285354"/>
    </source>
</evidence>
<dbReference type="SUPFAM" id="SSF54001">
    <property type="entry name" value="Cysteine proteinases"/>
    <property type="match status" value="1"/>
</dbReference>
<reference evidence="9" key="1">
    <citation type="submission" date="2023-06" db="EMBL/GenBank/DDBJ databases">
        <title>Draft genome of Marssonina rosae.</title>
        <authorList>
            <person name="Cheng Q."/>
        </authorList>
    </citation>
    <scope>NUCLEOTIDE SEQUENCE</scope>
    <source>
        <strain evidence="9">R4</strain>
    </source>
</reference>
<comment type="similarity">
    <text evidence="6 7">Belongs to the peptidase C12 family.</text>
</comment>
<keyword evidence="10" id="KW-1185">Reference proteome</keyword>
<dbReference type="EC" id="3.4.19.12" evidence="7"/>
<feature type="domain" description="UCH catalytic" evidence="8">
    <location>
        <begin position="13"/>
        <end position="249"/>
    </location>
</feature>
<dbReference type="GO" id="GO:0005737">
    <property type="term" value="C:cytoplasm"/>
    <property type="evidence" value="ECO:0007669"/>
    <property type="project" value="TreeGrafter"/>
</dbReference>
<keyword evidence="5 7" id="KW-0788">Thiol protease</keyword>
<comment type="catalytic activity">
    <reaction evidence="1 7">
        <text>Thiol-dependent hydrolysis of ester, thioester, amide, peptide and isopeptide bonds formed by the C-terminal Gly of ubiquitin (a 76-residue protein attached to proteins as an intracellular targeting signal).</text>
        <dbReference type="EC" id="3.4.19.12"/>
    </reaction>
</comment>
<evidence type="ECO:0000256" key="6">
    <source>
        <dbReference type="PROSITE-ProRule" id="PRU01393"/>
    </source>
</evidence>
<dbReference type="Pfam" id="PF01088">
    <property type="entry name" value="Peptidase_C12"/>
    <property type="match status" value="1"/>
</dbReference>
<dbReference type="InterPro" id="IPR001578">
    <property type="entry name" value="Peptidase_C12_UCH"/>
</dbReference>
<keyword evidence="3 7" id="KW-0833">Ubl conjugation pathway</keyword>
<dbReference type="CDD" id="cd09616">
    <property type="entry name" value="Peptidase_C12_UCH_L1_L3"/>
    <property type="match status" value="1"/>
</dbReference>
<dbReference type="PROSITE" id="PS52048">
    <property type="entry name" value="UCH_DOMAIN"/>
    <property type="match status" value="1"/>
</dbReference>
<sequence>MPIPAVYVNGKKTFTVLENNPSVMTPLAHSLGLSPLLSFHDIYSLTEPSLLSLIPRPIHALLVILPLTPTWHASRIAEDSSKPPYTGKGADEPVVWFKQTIGHACGSIGLLHCLINGSALPYLSEGSIAHKIRERAIPLGMDERAQMLYDDQAFEDAHAAVADLGDTYAPSAEEGHRLGQHFVAFVKVDGRLWELEGSRMGPLDRGWLGDEDLLSERGLKLGLGRVIEMERASGGSEGDLRFSCIALAGGKA</sequence>
<dbReference type="GO" id="GO:0006511">
    <property type="term" value="P:ubiquitin-dependent protein catabolic process"/>
    <property type="evidence" value="ECO:0007669"/>
    <property type="project" value="UniProtKB-UniRule"/>
</dbReference>
<dbReference type="Proteomes" id="UP001285354">
    <property type="component" value="Unassembled WGS sequence"/>
</dbReference>
<name>A0AAD9T2P6_9HELO</name>
<evidence type="ECO:0000256" key="2">
    <source>
        <dbReference type="ARBA" id="ARBA00022670"/>
    </source>
</evidence>
<keyword evidence="4 7" id="KW-0378">Hydrolase</keyword>